<dbReference type="NCBIfam" id="TIGR00756">
    <property type="entry name" value="PPR"/>
    <property type="match status" value="1"/>
</dbReference>
<gene>
    <name evidence="5" type="ORF">Tsubulata_011537</name>
</gene>
<evidence type="ECO:0000313" key="6">
    <source>
        <dbReference type="Proteomes" id="UP001141552"/>
    </source>
</evidence>
<reference evidence="5" key="1">
    <citation type="submission" date="2022-02" db="EMBL/GenBank/DDBJ databases">
        <authorList>
            <person name="Henning P.M."/>
            <person name="McCubbin A.G."/>
            <person name="Shore J.S."/>
        </authorList>
    </citation>
    <scope>NUCLEOTIDE SEQUENCE</scope>
    <source>
        <strain evidence="5">F60SS</strain>
        <tissue evidence="5">Leaves</tissue>
    </source>
</reference>
<dbReference type="PANTHER" id="PTHR47205:SF1">
    <property type="entry name" value="OS07G0599000 PROTEIN"/>
    <property type="match status" value="1"/>
</dbReference>
<evidence type="ECO:0000259" key="4">
    <source>
        <dbReference type="Pfam" id="PF23276"/>
    </source>
</evidence>
<name>A0A9Q0GII3_9ROSI</name>
<feature type="region of interest" description="Disordered" evidence="3">
    <location>
        <begin position="29"/>
        <end position="56"/>
    </location>
</feature>
<dbReference type="AlphaFoldDB" id="A0A9Q0GII3"/>
<dbReference type="Proteomes" id="UP001141552">
    <property type="component" value="Unassembled WGS sequence"/>
</dbReference>
<dbReference type="PANTHER" id="PTHR47205">
    <property type="entry name" value="OS07G0599000 PROTEIN"/>
    <property type="match status" value="1"/>
</dbReference>
<dbReference type="PROSITE" id="PS51375">
    <property type="entry name" value="PPR"/>
    <property type="match status" value="3"/>
</dbReference>
<evidence type="ECO:0000313" key="5">
    <source>
        <dbReference type="EMBL" id="KAJ4850954.1"/>
    </source>
</evidence>
<dbReference type="Gene3D" id="1.25.40.10">
    <property type="entry name" value="Tetratricopeptide repeat domain"/>
    <property type="match status" value="2"/>
</dbReference>
<dbReference type="InterPro" id="IPR002885">
    <property type="entry name" value="PPR_rpt"/>
</dbReference>
<feature type="domain" description="Pentatricopeptide repeat-containing protein-mitochondrial" evidence="4">
    <location>
        <begin position="329"/>
        <end position="475"/>
    </location>
</feature>
<dbReference type="OrthoDB" id="185373at2759"/>
<protein>
    <recommendedName>
        <fullName evidence="4">Pentatricopeptide repeat-containing protein-mitochondrial domain-containing protein</fullName>
    </recommendedName>
</protein>
<feature type="repeat" description="PPR" evidence="2">
    <location>
        <begin position="171"/>
        <end position="205"/>
    </location>
</feature>
<evidence type="ECO:0000256" key="1">
    <source>
        <dbReference type="ARBA" id="ARBA00022737"/>
    </source>
</evidence>
<sequence>MMLSSKILSRTKPLTFPCRKSISTFTFLSQEPQLATPPPPPPPDPTPLPPNPASGSPLYSENWRINPLFHAPNSAALRPLGFDSSLQSMAQSLDVKSLLDLFADWTTAQRWADMKQVFEFWIRSLDKNGKPNQPNVDSYNHYLRANFMTGASPADLLDLVVGMEDYGLSPNTASFNFVLKAMHNSRELDAAQKLLHRMEQTGNESQPDDESYRLVIEMLLFKQRIDSALTIIEKALKSGRVLSTRVFNDCVSACIRRDKLDVLVSVIEKCKTMDQNKALLPYWPLCNDVAEVALQNDHSKLAFLALEFIARWIAKGQNTKPPIFISVDEGLVVSALGTAGRTYNSTLLDASWSVLKRSLRQKKVPNPETYLGKIHAYASLGNLQKAFTTLIEFESAYESFDKEAKEEMFSPFTSLSPLVVACSKNGFETLDSVYFQLENLSRAERPYKSVAALNCIILGCANIWDLDRAYQTFEALSSSFGLTPDINSYNALMYAFGRLKKTFEASRVFEHLTGLGIKPNAMSYSLLVDAHLINRDAKAALSVIDEMVVAGFTPSKETLRKVKRRCTREMDYESDDRVDSLAKKFSYRLASENRRDMLFNLDYSTDYA</sequence>
<proteinExistence type="predicted"/>
<accession>A0A9Q0GII3</accession>
<dbReference type="InterPro" id="IPR057027">
    <property type="entry name" value="TPR_mt"/>
</dbReference>
<evidence type="ECO:0000256" key="2">
    <source>
        <dbReference type="PROSITE-ProRule" id="PRU00708"/>
    </source>
</evidence>
<evidence type="ECO:0000256" key="3">
    <source>
        <dbReference type="SAM" id="MobiDB-lite"/>
    </source>
</evidence>
<feature type="compositionally biased region" description="Pro residues" evidence="3">
    <location>
        <begin position="35"/>
        <end position="52"/>
    </location>
</feature>
<feature type="repeat" description="PPR" evidence="2">
    <location>
        <begin position="520"/>
        <end position="554"/>
    </location>
</feature>
<reference evidence="5" key="2">
    <citation type="journal article" date="2023" name="Plants (Basel)">
        <title>Annotation of the Turnera subulata (Passifloraceae) Draft Genome Reveals the S-Locus Evolved after the Divergence of Turneroideae from Passifloroideae in a Stepwise Manner.</title>
        <authorList>
            <person name="Henning P.M."/>
            <person name="Roalson E.H."/>
            <person name="Mir W."/>
            <person name="McCubbin A.G."/>
            <person name="Shore J.S."/>
        </authorList>
    </citation>
    <scope>NUCLEOTIDE SEQUENCE</scope>
    <source>
        <strain evidence="5">F60SS</strain>
    </source>
</reference>
<keyword evidence="6" id="KW-1185">Reference proteome</keyword>
<dbReference type="EMBL" id="JAKUCV010000178">
    <property type="protein sequence ID" value="KAJ4850954.1"/>
    <property type="molecule type" value="Genomic_DNA"/>
</dbReference>
<dbReference type="Pfam" id="PF23276">
    <property type="entry name" value="TPR_24"/>
    <property type="match status" value="1"/>
</dbReference>
<dbReference type="Pfam" id="PF13812">
    <property type="entry name" value="PPR_3"/>
    <property type="match status" value="2"/>
</dbReference>
<feature type="repeat" description="PPR" evidence="2">
    <location>
        <begin position="485"/>
        <end position="519"/>
    </location>
</feature>
<keyword evidence="1" id="KW-0677">Repeat</keyword>
<dbReference type="InterPro" id="IPR011990">
    <property type="entry name" value="TPR-like_helical_dom_sf"/>
</dbReference>
<comment type="caution">
    <text evidence="5">The sequence shown here is derived from an EMBL/GenBank/DDBJ whole genome shotgun (WGS) entry which is preliminary data.</text>
</comment>
<dbReference type="InterPro" id="IPR044605">
    <property type="entry name" value="At1g26460-like"/>
</dbReference>
<organism evidence="5 6">
    <name type="scientific">Turnera subulata</name>
    <dbReference type="NCBI Taxonomy" id="218843"/>
    <lineage>
        <taxon>Eukaryota</taxon>
        <taxon>Viridiplantae</taxon>
        <taxon>Streptophyta</taxon>
        <taxon>Embryophyta</taxon>
        <taxon>Tracheophyta</taxon>
        <taxon>Spermatophyta</taxon>
        <taxon>Magnoliopsida</taxon>
        <taxon>eudicotyledons</taxon>
        <taxon>Gunneridae</taxon>
        <taxon>Pentapetalae</taxon>
        <taxon>rosids</taxon>
        <taxon>fabids</taxon>
        <taxon>Malpighiales</taxon>
        <taxon>Passifloraceae</taxon>
        <taxon>Turnera</taxon>
    </lineage>
</organism>